<dbReference type="InterPro" id="IPR051347">
    <property type="entry name" value="Circadian_clock_KaiC-rel"/>
</dbReference>
<evidence type="ECO:0000256" key="2">
    <source>
        <dbReference type="ARBA" id="ARBA00022553"/>
    </source>
</evidence>
<evidence type="ECO:0000256" key="5">
    <source>
        <dbReference type="ARBA" id="ARBA00022777"/>
    </source>
</evidence>
<dbReference type="PIRSF" id="PIRSF039117">
    <property type="entry name" value="KaiC"/>
    <property type="match status" value="1"/>
</dbReference>
<dbReference type="GO" id="GO:0005524">
    <property type="term" value="F:ATP binding"/>
    <property type="evidence" value="ECO:0007669"/>
    <property type="project" value="InterPro"/>
</dbReference>
<dbReference type="CDD" id="cd19487">
    <property type="entry name" value="KaiC-like_C"/>
    <property type="match status" value="1"/>
</dbReference>
<dbReference type="InterPro" id="IPR010624">
    <property type="entry name" value="KaiC_dom"/>
</dbReference>
<dbReference type="SMART" id="SM00382">
    <property type="entry name" value="AAA"/>
    <property type="match status" value="2"/>
</dbReference>
<dbReference type="PROSITE" id="PS51146">
    <property type="entry name" value="KAIC"/>
    <property type="match status" value="2"/>
</dbReference>
<dbReference type="InterPro" id="IPR014774">
    <property type="entry name" value="KaiC-like_dom"/>
</dbReference>
<dbReference type="AlphaFoldDB" id="A0A0H2X8K2"/>
<feature type="domain" description="KaiC" evidence="7">
    <location>
        <begin position="262"/>
        <end position="495"/>
    </location>
</feature>
<dbReference type="EC" id="2.7.11.1" evidence="1"/>
<accession>A0A0H2X8K2</accession>
<dbReference type="GO" id="GO:0004674">
    <property type="term" value="F:protein serine/threonine kinase activity"/>
    <property type="evidence" value="ECO:0007669"/>
    <property type="project" value="UniProtKB-EC"/>
</dbReference>
<name>A0A0H2X8K2_XANC8</name>
<dbReference type="PANTHER" id="PTHR42926">
    <property type="match status" value="1"/>
</dbReference>
<evidence type="ECO:0000256" key="1">
    <source>
        <dbReference type="ARBA" id="ARBA00012513"/>
    </source>
</evidence>
<dbReference type="SUPFAM" id="SSF52540">
    <property type="entry name" value="P-loop containing nucleoside triphosphate hydrolases"/>
    <property type="match status" value="2"/>
</dbReference>
<keyword evidence="2" id="KW-0597">Phosphoprotein</keyword>
<reference evidence="8 9" key="1">
    <citation type="journal article" date="2005" name="Genome Res.">
        <title>Comparative and functional genomic analyses of the pathogenicity of phytopathogen Xanthomonas campestris pv. campestris.</title>
        <authorList>
            <person name="Qian W."/>
            <person name="Jia Y."/>
            <person name="Ren S.X."/>
            <person name="He Y.Q."/>
            <person name="Feng J.X."/>
            <person name="Lu L.F."/>
            <person name="Sun Q."/>
            <person name="Ying G."/>
            <person name="Tang D.J."/>
            <person name="Tang H."/>
            <person name="Wu W."/>
            <person name="Hao P."/>
            <person name="Wang L."/>
            <person name="Jiang B.L."/>
            <person name="Zeng S."/>
            <person name="Gu W.Y."/>
            <person name="Lu G."/>
            <person name="Rong L."/>
            <person name="Tian Y."/>
            <person name="Yao Z."/>
            <person name="Fu G."/>
            <person name="Chen B."/>
            <person name="Fang R."/>
            <person name="Qiang B."/>
            <person name="Chen Z."/>
            <person name="Zhao G.P."/>
            <person name="Tang J.L."/>
            <person name="He C."/>
        </authorList>
    </citation>
    <scope>NUCLEOTIDE SEQUENCE [LARGE SCALE GENOMIC DNA]</scope>
    <source>
        <strain evidence="8 9">8004</strain>
    </source>
</reference>
<gene>
    <name evidence="8" type="ordered locus">XC_2577</name>
</gene>
<sequence length="513" mass="56336">MNARVNLNGLGTLHPMTSTRIATGTSGLDTILRGGLPSNRLYLLEGQPGSGKTTLALQFLLEGAAKGESCLYITLSETLDELQEVAQSHGWSLDALHIFELASAEAFLGDGRQQSILHPWELELDGTVKLIQAEVDRVKPQRVVFDSLSELRLLAQDSLRYRRQVLALKQFFAPRNITVLLVDDLTGTSEGRDSHLHSLCHGVVSLERLTLDFGAARRRMQVQKLRGVDFIAGYHDLSILRGGLRIYPRLIASDHHVTFIGDAVSSGVQEVDDLLHGGPLRGTSTLLTGPAGSGKTNLALQYVAAACARGEHCCIFEFDERTGTLLARAESLGLDLRRHLESGLLELRQMDPAELSPGEFAWQVRASVEQRNCRLLVIDSLNGYLSSMPQEKQLMLQMHELLSYLNQSGVTTFLINPQHGLVGTMSTGNLNISYMADTVILFRFFEAQGRIRKALSVIKNRSGAHEDAIRELRIGNSGIRLSAPLNDFHGVLTGTPHFIGDEAPLLGNDLARR</sequence>
<evidence type="ECO:0000256" key="6">
    <source>
        <dbReference type="ARBA" id="ARBA00022801"/>
    </source>
</evidence>
<dbReference type="KEGG" id="xcb:XC_2577"/>
<dbReference type="InterPro" id="IPR027417">
    <property type="entry name" value="P-loop_NTPase"/>
</dbReference>
<dbReference type="PANTHER" id="PTHR42926:SF1">
    <property type="entry name" value="CIRCADIAN CLOCK OSCILLATOR PROTEIN KAIC 1"/>
    <property type="match status" value="1"/>
</dbReference>
<dbReference type="Gene3D" id="3.40.50.300">
    <property type="entry name" value="P-loop containing nucleotide triphosphate hydrolases"/>
    <property type="match status" value="2"/>
</dbReference>
<keyword evidence="6" id="KW-0378">Hydrolase</keyword>
<organism evidence="8 9">
    <name type="scientific">Xanthomonas campestris pv. campestris (strain 8004)</name>
    <dbReference type="NCBI Taxonomy" id="314565"/>
    <lineage>
        <taxon>Bacteria</taxon>
        <taxon>Pseudomonadati</taxon>
        <taxon>Pseudomonadota</taxon>
        <taxon>Gammaproteobacteria</taxon>
        <taxon>Lysobacterales</taxon>
        <taxon>Lysobacteraceae</taxon>
        <taxon>Xanthomonas</taxon>
    </lineage>
</organism>
<proteinExistence type="predicted"/>
<evidence type="ECO:0000256" key="3">
    <source>
        <dbReference type="ARBA" id="ARBA00022679"/>
    </source>
</evidence>
<dbReference type="GO" id="GO:0016787">
    <property type="term" value="F:hydrolase activity"/>
    <property type="evidence" value="ECO:0007669"/>
    <property type="project" value="UniProtKB-KW"/>
</dbReference>
<dbReference type="InterPro" id="IPR003593">
    <property type="entry name" value="AAA+_ATPase"/>
</dbReference>
<dbReference type="HOGENOM" id="CLU_023669_4_2_6"/>
<evidence type="ECO:0000313" key="8">
    <source>
        <dbReference type="EMBL" id="AAY49627.1"/>
    </source>
</evidence>
<keyword evidence="5" id="KW-0418">Kinase</keyword>
<dbReference type="Pfam" id="PF06745">
    <property type="entry name" value="ATPase"/>
    <property type="match status" value="2"/>
</dbReference>
<dbReference type="InterPro" id="IPR030665">
    <property type="entry name" value="KaiC"/>
</dbReference>
<evidence type="ECO:0000313" key="9">
    <source>
        <dbReference type="Proteomes" id="UP000000420"/>
    </source>
</evidence>
<feature type="domain" description="KaiC" evidence="7">
    <location>
        <begin position="19"/>
        <end position="260"/>
    </location>
</feature>
<keyword evidence="4" id="KW-0677">Repeat</keyword>
<evidence type="ECO:0000259" key="7">
    <source>
        <dbReference type="PROSITE" id="PS51146"/>
    </source>
</evidence>
<keyword evidence="3" id="KW-0808">Transferase</keyword>
<dbReference type="EMBL" id="CP000050">
    <property type="protein sequence ID" value="AAY49627.1"/>
    <property type="molecule type" value="Genomic_DNA"/>
</dbReference>
<dbReference type="CDD" id="cd19488">
    <property type="entry name" value="KaiC-like_N"/>
    <property type="match status" value="1"/>
</dbReference>
<protein>
    <recommendedName>
        <fullName evidence="1">non-specific serine/threonine protein kinase</fullName>
        <ecNumber evidence="1">2.7.11.1</ecNumber>
    </recommendedName>
</protein>
<evidence type="ECO:0000256" key="4">
    <source>
        <dbReference type="ARBA" id="ARBA00022737"/>
    </source>
</evidence>
<dbReference type="Proteomes" id="UP000000420">
    <property type="component" value="Chromosome"/>
</dbReference>